<dbReference type="AlphaFoldDB" id="A0A251TLH2"/>
<name>A0A251TLH2_HELAN</name>
<proteinExistence type="predicted"/>
<organism evidence="1 2">
    <name type="scientific">Helianthus annuus</name>
    <name type="common">Common sunflower</name>
    <dbReference type="NCBI Taxonomy" id="4232"/>
    <lineage>
        <taxon>Eukaryota</taxon>
        <taxon>Viridiplantae</taxon>
        <taxon>Streptophyta</taxon>
        <taxon>Embryophyta</taxon>
        <taxon>Tracheophyta</taxon>
        <taxon>Spermatophyta</taxon>
        <taxon>Magnoliopsida</taxon>
        <taxon>eudicotyledons</taxon>
        <taxon>Gunneridae</taxon>
        <taxon>Pentapetalae</taxon>
        <taxon>asterids</taxon>
        <taxon>campanulids</taxon>
        <taxon>Asterales</taxon>
        <taxon>Asteraceae</taxon>
        <taxon>Asteroideae</taxon>
        <taxon>Heliantheae alliance</taxon>
        <taxon>Heliantheae</taxon>
        <taxon>Helianthus</taxon>
    </lineage>
</organism>
<evidence type="ECO:0000313" key="1">
    <source>
        <dbReference type="EMBL" id="OTG11462.1"/>
    </source>
</evidence>
<dbReference type="Proteomes" id="UP000215914">
    <property type="component" value="Chromosome 10"/>
</dbReference>
<dbReference type="InParanoid" id="A0A251TLH2"/>
<sequence length="99" mass="11829">MVLMKLLWKIQTTTKTLLYAPLFSAAIIHQRNTFHFLQTLHFTLDLFISRSSTHELNLEHYLEHFWSLISSYFLVIDTYGRSLRYHSTRNANLKQVLSR</sequence>
<evidence type="ECO:0000313" key="2">
    <source>
        <dbReference type="Proteomes" id="UP000215914"/>
    </source>
</evidence>
<gene>
    <name evidence="1" type="ORF">HannXRQ_Chr10g0298991</name>
</gene>
<keyword evidence="2" id="KW-1185">Reference proteome</keyword>
<accession>A0A251TLH2</accession>
<dbReference type="EMBL" id="CM007899">
    <property type="protein sequence ID" value="OTG11462.1"/>
    <property type="molecule type" value="Genomic_DNA"/>
</dbReference>
<reference evidence="2" key="1">
    <citation type="journal article" date="2017" name="Nature">
        <title>The sunflower genome provides insights into oil metabolism, flowering and Asterid evolution.</title>
        <authorList>
            <person name="Badouin H."/>
            <person name="Gouzy J."/>
            <person name="Grassa C.J."/>
            <person name="Murat F."/>
            <person name="Staton S.E."/>
            <person name="Cottret L."/>
            <person name="Lelandais-Briere C."/>
            <person name="Owens G.L."/>
            <person name="Carrere S."/>
            <person name="Mayjonade B."/>
            <person name="Legrand L."/>
            <person name="Gill N."/>
            <person name="Kane N.C."/>
            <person name="Bowers J.E."/>
            <person name="Hubner S."/>
            <person name="Bellec A."/>
            <person name="Berard A."/>
            <person name="Berges H."/>
            <person name="Blanchet N."/>
            <person name="Boniface M.C."/>
            <person name="Brunel D."/>
            <person name="Catrice O."/>
            <person name="Chaidir N."/>
            <person name="Claudel C."/>
            <person name="Donnadieu C."/>
            <person name="Faraut T."/>
            <person name="Fievet G."/>
            <person name="Helmstetter N."/>
            <person name="King M."/>
            <person name="Knapp S.J."/>
            <person name="Lai Z."/>
            <person name="Le Paslier M.C."/>
            <person name="Lippi Y."/>
            <person name="Lorenzon L."/>
            <person name="Mandel J.R."/>
            <person name="Marage G."/>
            <person name="Marchand G."/>
            <person name="Marquand E."/>
            <person name="Bret-Mestries E."/>
            <person name="Morien E."/>
            <person name="Nambeesan S."/>
            <person name="Nguyen T."/>
            <person name="Pegot-Espagnet P."/>
            <person name="Pouilly N."/>
            <person name="Raftis F."/>
            <person name="Sallet E."/>
            <person name="Schiex T."/>
            <person name="Thomas J."/>
            <person name="Vandecasteele C."/>
            <person name="Vares D."/>
            <person name="Vear F."/>
            <person name="Vautrin S."/>
            <person name="Crespi M."/>
            <person name="Mangin B."/>
            <person name="Burke J.M."/>
            <person name="Salse J."/>
            <person name="Munos S."/>
            <person name="Vincourt P."/>
            <person name="Rieseberg L.H."/>
            <person name="Langlade N.B."/>
        </authorList>
    </citation>
    <scope>NUCLEOTIDE SEQUENCE [LARGE SCALE GENOMIC DNA]</scope>
    <source>
        <strain evidence="2">cv. SF193</strain>
    </source>
</reference>
<protein>
    <submittedName>
        <fullName evidence="1">Uncharacterized protein</fullName>
    </submittedName>
</protein>